<feature type="compositionally biased region" description="Low complexity" evidence="1">
    <location>
        <begin position="38"/>
        <end position="59"/>
    </location>
</feature>
<keyword evidence="2" id="KW-1133">Transmembrane helix</keyword>
<feature type="compositionally biased region" description="Pro residues" evidence="1">
    <location>
        <begin position="24"/>
        <end position="37"/>
    </location>
</feature>
<evidence type="ECO:0000313" key="4">
    <source>
        <dbReference type="Proteomes" id="UP000528608"/>
    </source>
</evidence>
<feature type="transmembrane region" description="Helical" evidence="2">
    <location>
        <begin position="74"/>
        <end position="94"/>
    </location>
</feature>
<proteinExistence type="predicted"/>
<dbReference type="OrthoDB" id="3854759at2"/>
<reference evidence="3 4" key="1">
    <citation type="submission" date="2020-08" db="EMBL/GenBank/DDBJ databases">
        <title>Genomic Encyclopedia of Type Strains, Phase III (KMG-III): the genomes of soil and plant-associated and newly described type strains.</title>
        <authorList>
            <person name="Whitman W."/>
        </authorList>
    </citation>
    <scope>NUCLEOTIDE SEQUENCE [LARGE SCALE GENOMIC DNA]</scope>
    <source>
        <strain evidence="3 4">CECT 3259</strain>
    </source>
</reference>
<evidence type="ECO:0008006" key="5">
    <source>
        <dbReference type="Google" id="ProtNLM"/>
    </source>
</evidence>
<name>A0A7W8BA42_STREU</name>
<dbReference type="EMBL" id="JACHJF010000004">
    <property type="protein sequence ID" value="MBB5118496.1"/>
    <property type="molecule type" value="Genomic_DNA"/>
</dbReference>
<comment type="caution">
    <text evidence="3">The sequence shown here is derived from an EMBL/GenBank/DDBJ whole genome shotgun (WGS) entry which is preliminary data.</text>
</comment>
<evidence type="ECO:0000256" key="2">
    <source>
        <dbReference type="SAM" id="Phobius"/>
    </source>
</evidence>
<dbReference type="RefSeq" id="WP_146045400.1">
    <property type="nucleotide sequence ID" value="NZ_JACHJF010000004.1"/>
</dbReference>
<dbReference type="AlphaFoldDB" id="A0A7W8BA42"/>
<keyword evidence="2" id="KW-0472">Membrane</keyword>
<feature type="compositionally biased region" description="Low complexity" evidence="1">
    <location>
        <begin position="138"/>
        <end position="150"/>
    </location>
</feature>
<feature type="region of interest" description="Disordered" evidence="1">
    <location>
        <begin position="96"/>
        <end position="150"/>
    </location>
</feature>
<protein>
    <recommendedName>
        <fullName evidence="5">Septum formation-related domain-containing protein</fullName>
    </recommendedName>
</protein>
<dbReference type="SUPFAM" id="SSF81995">
    <property type="entry name" value="beta-sandwich domain of Sec23/24"/>
    <property type="match status" value="1"/>
</dbReference>
<evidence type="ECO:0000256" key="1">
    <source>
        <dbReference type="SAM" id="MobiDB-lite"/>
    </source>
</evidence>
<feature type="compositionally biased region" description="Low complexity" evidence="1">
    <location>
        <begin position="105"/>
        <end position="130"/>
    </location>
</feature>
<organism evidence="3 4">
    <name type="scientific">Streptomyces eurocidicus</name>
    <name type="common">Streptoverticillium eurocidicus</name>
    <dbReference type="NCBI Taxonomy" id="66423"/>
    <lineage>
        <taxon>Bacteria</taxon>
        <taxon>Bacillati</taxon>
        <taxon>Actinomycetota</taxon>
        <taxon>Actinomycetes</taxon>
        <taxon>Kitasatosporales</taxon>
        <taxon>Streptomycetaceae</taxon>
        <taxon>Streptomyces</taxon>
    </lineage>
</organism>
<accession>A0A7W8BA42</accession>
<gene>
    <name evidence="3" type="ORF">FHS36_001928</name>
</gene>
<evidence type="ECO:0000313" key="3">
    <source>
        <dbReference type="EMBL" id="MBB5118496.1"/>
    </source>
</evidence>
<feature type="region of interest" description="Disordered" evidence="1">
    <location>
        <begin position="1"/>
        <end position="70"/>
    </location>
</feature>
<feature type="compositionally biased region" description="Pro residues" evidence="1">
    <location>
        <begin position="1"/>
        <end position="13"/>
    </location>
</feature>
<keyword evidence="2" id="KW-0812">Transmembrane</keyword>
<sequence length="269" mass="27230">MSSPPPPNPPQPPGHGGGFGPPQNFGPPQPPAQPPAQPYGQPYGQPQPPQGFGQYGQFAPPMPPPPSGGNGAKVAAIVVAAVLVTGLIVGGVILTSGGGDDKPSAKASPSSSASSAAPSEAPSTTPGTPSDAPSGFDPSGSAEPSSPSVSRVPYVVLKPGQCFDHPHLSSGVTRVTTRSCDTSHDGEVIANATLTGTFSTELDIQAKAKGLCEKKAQERVRSIADGRTYYSYTLYPAKSTYDRGQSEVTCTITRSTGPGGAKLTEALPD</sequence>
<dbReference type="Proteomes" id="UP000528608">
    <property type="component" value="Unassembled WGS sequence"/>
</dbReference>